<keyword evidence="3" id="KW-1185">Reference proteome</keyword>
<evidence type="ECO:0000313" key="3">
    <source>
        <dbReference type="Proteomes" id="UP000784294"/>
    </source>
</evidence>
<dbReference type="AlphaFoldDB" id="A0A3S5CMH7"/>
<name>A0A3S5CMH7_9PLAT</name>
<evidence type="ECO:0000256" key="1">
    <source>
        <dbReference type="SAM" id="MobiDB-lite"/>
    </source>
</evidence>
<dbReference type="EMBL" id="CAAALY010048355">
    <property type="protein sequence ID" value="VEL20871.1"/>
    <property type="molecule type" value="Genomic_DNA"/>
</dbReference>
<proteinExistence type="predicted"/>
<feature type="compositionally biased region" description="Basic and acidic residues" evidence="1">
    <location>
        <begin position="109"/>
        <end position="123"/>
    </location>
</feature>
<sequence>MTEGFMSEVCLHLPLAFPSASLALHLLSTASICLVLHTFPLLARHYVHVWSRRHYRLRWLSHPPQAPPIATPLHPPITRLPVGPDARLPTPNSRLQAPVVSSLRSWQRSTDRSTKRLSRRKPDDKATIEVGQVCDYATRRDRPVQLCLYSSLLFPVRWRSDYFSSACFRLFRFPWPTFRCVSDVHRRNINFCINICELASSSVERAQNLGASSPPLLPFTVSVEGQHQALWSQQSLLHPTGLCTPGVVTVFELAAISPVVGIRFANQLRLLRPRQQQQQQQMHFVRCTSKEAIHGLTHRPDAVEFI</sequence>
<gene>
    <name evidence="2" type="ORF">PXEA_LOCUS14311</name>
</gene>
<dbReference type="Proteomes" id="UP000784294">
    <property type="component" value="Unassembled WGS sequence"/>
</dbReference>
<protein>
    <submittedName>
        <fullName evidence="2">Uncharacterized protein</fullName>
    </submittedName>
</protein>
<feature type="region of interest" description="Disordered" evidence="1">
    <location>
        <begin position="103"/>
        <end position="123"/>
    </location>
</feature>
<reference evidence="2" key="1">
    <citation type="submission" date="2018-11" db="EMBL/GenBank/DDBJ databases">
        <authorList>
            <consortium name="Pathogen Informatics"/>
        </authorList>
    </citation>
    <scope>NUCLEOTIDE SEQUENCE</scope>
</reference>
<evidence type="ECO:0000313" key="2">
    <source>
        <dbReference type="EMBL" id="VEL20871.1"/>
    </source>
</evidence>
<organism evidence="2 3">
    <name type="scientific">Protopolystoma xenopodis</name>
    <dbReference type="NCBI Taxonomy" id="117903"/>
    <lineage>
        <taxon>Eukaryota</taxon>
        <taxon>Metazoa</taxon>
        <taxon>Spiralia</taxon>
        <taxon>Lophotrochozoa</taxon>
        <taxon>Platyhelminthes</taxon>
        <taxon>Monogenea</taxon>
        <taxon>Polyopisthocotylea</taxon>
        <taxon>Polystomatidea</taxon>
        <taxon>Polystomatidae</taxon>
        <taxon>Protopolystoma</taxon>
    </lineage>
</organism>
<accession>A0A3S5CMH7</accession>
<comment type="caution">
    <text evidence="2">The sequence shown here is derived from an EMBL/GenBank/DDBJ whole genome shotgun (WGS) entry which is preliminary data.</text>
</comment>